<dbReference type="Proteomes" id="UP000610862">
    <property type="component" value="Unassembled WGS sequence"/>
</dbReference>
<keyword evidence="3" id="KW-0413">Isomerase</keyword>
<dbReference type="SUPFAM" id="SSF51419">
    <property type="entry name" value="PLP-binding barrel"/>
    <property type="match status" value="1"/>
</dbReference>
<sequence length="371" mass="41274">MTIQTNCINKTQYPMVTVNLKKLYHNAKITVDNCKKSSIKIAGIIKGCNGIAEVGRTMLDAGCIQLGTSRIDQIIDLKNSGMTDTEFLLVRIPMISEAEEVAMYADLSLESEISVIKAINKACSKFKKRHGVILMADLGDLREGFWNKHELTKAAIYIENELENIDLKGVGTNLGCYGSIKPNTKKMEELSDIAQIVESKIGRKLEIISGGATSSYPLVLNGTMPCRINHLRIGEGILLSYDLKEIWGLDMNSMYQDVFTLKAEVIEVKEKPTHPVGEIFIDCFGRKPQYEDLGVRKRALVAMGKLDFALDDKIFPRTCGVRVIGSSSDHCIVDIEDCSENIAVGDILEFDLSYPSLMYLTGNRYVNIRTI</sequence>
<keyword evidence="2" id="KW-0663">Pyridoxal phosphate</keyword>
<evidence type="ECO:0000256" key="3">
    <source>
        <dbReference type="ARBA" id="ARBA00023235"/>
    </source>
</evidence>
<gene>
    <name evidence="5" type="ORF">H8692_10105</name>
</gene>
<protein>
    <submittedName>
        <fullName evidence="5">Alanine racemase</fullName>
    </submittedName>
</protein>
<dbReference type="InterPro" id="IPR000821">
    <property type="entry name" value="Ala_racemase"/>
</dbReference>
<comment type="cofactor">
    <cofactor evidence="1">
        <name>pyridoxal 5'-phosphate</name>
        <dbReference type="ChEBI" id="CHEBI:597326"/>
    </cofactor>
</comment>
<dbReference type="InterPro" id="IPR029066">
    <property type="entry name" value="PLP-binding_barrel"/>
</dbReference>
<dbReference type="AlphaFoldDB" id="A0A926EBB1"/>
<organism evidence="5 6">
    <name type="scientific">Lentihominibacter hominis</name>
    <dbReference type="NCBI Taxonomy" id="2763645"/>
    <lineage>
        <taxon>Bacteria</taxon>
        <taxon>Bacillati</taxon>
        <taxon>Bacillota</taxon>
        <taxon>Clostridia</taxon>
        <taxon>Peptostreptococcales</taxon>
        <taxon>Anaerovoracaceae</taxon>
        <taxon>Lentihominibacter</taxon>
    </lineage>
</organism>
<dbReference type="GO" id="GO:0008784">
    <property type="term" value="F:alanine racemase activity"/>
    <property type="evidence" value="ECO:0007669"/>
    <property type="project" value="TreeGrafter"/>
</dbReference>
<dbReference type="Gene3D" id="3.20.20.10">
    <property type="entry name" value="Alanine racemase"/>
    <property type="match status" value="1"/>
</dbReference>
<accession>A0A926EBB1</accession>
<dbReference type="EMBL" id="JACRTA010000003">
    <property type="protein sequence ID" value="MBC8569109.1"/>
    <property type="molecule type" value="Genomic_DNA"/>
</dbReference>
<dbReference type="PANTHER" id="PTHR30511">
    <property type="entry name" value="ALANINE RACEMASE"/>
    <property type="match status" value="1"/>
</dbReference>
<evidence type="ECO:0000256" key="1">
    <source>
        <dbReference type="ARBA" id="ARBA00001933"/>
    </source>
</evidence>
<evidence type="ECO:0000313" key="5">
    <source>
        <dbReference type="EMBL" id="MBC8569109.1"/>
    </source>
</evidence>
<reference evidence="5" key="1">
    <citation type="submission" date="2020-08" db="EMBL/GenBank/DDBJ databases">
        <title>Genome public.</title>
        <authorList>
            <person name="Liu C."/>
            <person name="Sun Q."/>
        </authorList>
    </citation>
    <scope>NUCLEOTIDE SEQUENCE</scope>
    <source>
        <strain evidence="5">NSJ-24</strain>
    </source>
</reference>
<dbReference type="PANTHER" id="PTHR30511:SF3">
    <property type="entry name" value="LYSINE RACEMASE"/>
    <property type="match status" value="1"/>
</dbReference>
<comment type="caution">
    <text evidence="5">The sequence shown here is derived from an EMBL/GenBank/DDBJ whole genome shotgun (WGS) entry which is preliminary data.</text>
</comment>
<evidence type="ECO:0000313" key="6">
    <source>
        <dbReference type="Proteomes" id="UP000610862"/>
    </source>
</evidence>
<dbReference type="RefSeq" id="WP_187525627.1">
    <property type="nucleotide sequence ID" value="NZ_JACRTA010000003.1"/>
</dbReference>
<name>A0A926EBB1_9FIRM</name>
<feature type="domain" description="Alanine racemase N-terminal" evidence="4">
    <location>
        <begin position="18"/>
        <end position="237"/>
    </location>
</feature>
<keyword evidence="6" id="KW-1185">Reference proteome</keyword>
<evidence type="ECO:0000259" key="4">
    <source>
        <dbReference type="Pfam" id="PF01168"/>
    </source>
</evidence>
<evidence type="ECO:0000256" key="2">
    <source>
        <dbReference type="ARBA" id="ARBA00022898"/>
    </source>
</evidence>
<dbReference type="Pfam" id="PF01168">
    <property type="entry name" value="Ala_racemase_N"/>
    <property type="match status" value="1"/>
</dbReference>
<dbReference type="GO" id="GO:0005829">
    <property type="term" value="C:cytosol"/>
    <property type="evidence" value="ECO:0007669"/>
    <property type="project" value="TreeGrafter"/>
</dbReference>
<dbReference type="GO" id="GO:0030170">
    <property type="term" value="F:pyridoxal phosphate binding"/>
    <property type="evidence" value="ECO:0007669"/>
    <property type="project" value="TreeGrafter"/>
</dbReference>
<proteinExistence type="predicted"/>
<dbReference type="InterPro" id="IPR001608">
    <property type="entry name" value="Ala_racemase_N"/>
</dbReference>